<dbReference type="Pfam" id="PF12079">
    <property type="entry name" value="DUF3558"/>
    <property type="match status" value="1"/>
</dbReference>
<dbReference type="PROSITE" id="PS51257">
    <property type="entry name" value="PROKAR_LIPOPROTEIN"/>
    <property type="match status" value="1"/>
</dbReference>
<proteinExistence type="predicted"/>
<keyword evidence="2" id="KW-0732">Signal</keyword>
<evidence type="ECO:0000313" key="3">
    <source>
        <dbReference type="EMBL" id="MFC3515513.1"/>
    </source>
</evidence>
<dbReference type="Proteomes" id="UP001595764">
    <property type="component" value="Unassembled WGS sequence"/>
</dbReference>
<dbReference type="EMBL" id="JBHRWI010000051">
    <property type="protein sequence ID" value="MFC3515513.1"/>
    <property type="molecule type" value="Genomic_DNA"/>
</dbReference>
<keyword evidence="4" id="KW-1185">Reference proteome</keyword>
<evidence type="ECO:0000256" key="2">
    <source>
        <dbReference type="SAM" id="SignalP"/>
    </source>
</evidence>
<feature type="region of interest" description="Disordered" evidence="1">
    <location>
        <begin position="25"/>
        <end position="44"/>
    </location>
</feature>
<comment type="caution">
    <text evidence="3">The sequence shown here is derived from an EMBL/GenBank/DDBJ whole genome shotgun (WGS) entry which is preliminary data.</text>
</comment>
<name>A0ABV7QWE4_9PSEU</name>
<evidence type="ECO:0000313" key="4">
    <source>
        <dbReference type="Proteomes" id="UP001595764"/>
    </source>
</evidence>
<dbReference type="InterPro" id="IPR024520">
    <property type="entry name" value="DUF3558"/>
</dbReference>
<gene>
    <name evidence="3" type="ORF">ACFORO_35470</name>
</gene>
<accession>A0ABV7QWE4</accession>
<sequence>MSRTRPVRFLPAAVLASLAACGSPEDSVGASQAPPPGNVSTSPSARTFTGADLCALLTDADKQALGLAGPSEAWDRPYKMGGSRRARCRWTGDDTQLALAFHDADFPKDTSYFTKVEVSREQIRGRDAKVVAFLQAPMNCDVLVNLRPLAHLSVDATPVSDALDQAENCAFARRVAEAAAARIPG</sequence>
<evidence type="ECO:0000256" key="1">
    <source>
        <dbReference type="SAM" id="MobiDB-lite"/>
    </source>
</evidence>
<reference evidence="4" key="1">
    <citation type="journal article" date="2019" name="Int. J. Syst. Evol. Microbiol.">
        <title>The Global Catalogue of Microorganisms (GCM) 10K type strain sequencing project: providing services to taxonomists for standard genome sequencing and annotation.</title>
        <authorList>
            <consortium name="The Broad Institute Genomics Platform"/>
            <consortium name="The Broad Institute Genome Sequencing Center for Infectious Disease"/>
            <person name="Wu L."/>
            <person name="Ma J."/>
        </authorList>
    </citation>
    <scope>NUCLEOTIDE SEQUENCE [LARGE SCALE GENOMIC DNA]</scope>
    <source>
        <strain evidence="4">CGMCC 4.7682</strain>
    </source>
</reference>
<organism evidence="3 4">
    <name type="scientific">Amycolatopsis halotolerans</name>
    <dbReference type="NCBI Taxonomy" id="330083"/>
    <lineage>
        <taxon>Bacteria</taxon>
        <taxon>Bacillati</taxon>
        <taxon>Actinomycetota</taxon>
        <taxon>Actinomycetes</taxon>
        <taxon>Pseudonocardiales</taxon>
        <taxon>Pseudonocardiaceae</taxon>
        <taxon>Amycolatopsis</taxon>
    </lineage>
</organism>
<feature type="chain" id="PRO_5046359129" evidence="2">
    <location>
        <begin position="20"/>
        <end position="185"/>
    </location>
</feature>
<feature type="signal peptide" evidence="2">
    <location>
        <begin position="1"/>
        <end position="19"/>
    </location>
</feature>
<dbReference type="RefSeq" id="WP_377869768.1">
    <property type="nucleotide sequence ID" value="NZ_JBHMAY010000015.1"/>
</dbReference>
<protein>
    <submittedName>
        <fullName evidence="3">DUF3558 family protein</fullName>
    </submittedName>
</protein>